<name>A0A6L9STX0_9BIFI</name>
<keyword evidence="2" id="KW-1133">Transmembrane helix</keyword>
<evidence type="ECO:0000256" key="2">
    <source>
        <dbReference type="SAM" id="Phobius"/>
    </source>
</evidence>
<keyword evidence="2" id="KW-0812">Transmembrane</keyword>
<accession>A0A6L9STX0</accession>
<protein>
    <recommendedName>
        <fullName evidence="5">TcdA-E operon negative regulator</fullName>
    </recommendedName>
</protein>
<keyword evidence="4" id="KW-1185">Reference proteome</keyword>
<evidence type="ECO:0000313" key="3">
    <source>
        <dbReference type="EMBL" id="NEG55233.1"/>
    </source>
</evidence>
<feature type="compositionally biased region" description="Polar residues" evidence="1">
    <location>
        <begin position="103"/>
        <end position="117"/>
    </location>
</feature>
<gene>
    <name evidence="3" type="ORF">GFD21_05520</name>
</gene>
<evidence type="ECO:0000256" key="1">
    <source>
        <dbReference type="SAM" id="MobiDB-lite"/>
    </source>
</evidence>
<dbReference type="RefSeq" id="WP_163196952.1">
    <property type="nucleotide sequence ID" value="NZ_WHZV01000004.1"/>
</dbReference>
<proteinExistence type="predicted"/>
<dbReference type="Gene3D" id="2.60.40.3630">
    <property type="match status" value="1"/>
</dbReference>
<evidence type="ECO:0000313" key="4">
    <source>
        <dbReference type="Proteomes" id="UP000483293"/>
    </source>
</evidence>
<sequence>MGDPQYQPQGTPPQMPSEIPSQEGRPQPEYGQYAPPNPPEYNQQQQVAAPYYTQPMEQGAAQQGKTITLKPWQLIVGAIGAILAGMIILIIISVAATSGESASAPAQSETSSTTDGAQSDKSKESNTPAMKTISYITVKYSGPATAGTEINDTADGIDVTVHYSDGSSRAATEFTVKNPGTLESGKSHEFTVECQGHEASFTVQVEETDDEFKASAQDIPFDDLARNPDANMGKRVHFRGKIIQVIEDGNAVQYRVSVQQGDYGIWDSDKVIYVVYSRSGNDNRLLKDDIVELWGTSTGTITYQSTMGGNITIPSVIAKIMQISQ</sequence>
<feature type="transmembrane region" description="Helical" evidence="2">
    <location>
        <begin position="74"/>
        <end position="96"/>
    </location>
</feature>
<feature type="region of interest" description="Disordered" evidence="1">
    <location>
        <begin position="1"/>
        <end position="42"/>
    </location>
</feature>
<comment type="caution">
    <text evidence="3">The sequence shown here is derived from an EMBL/GenBank/DDBJ whole genome shotgun (WGS) entry which is preliminary data.</text>
</comment>
<dbReference type="Proteomes" id="UP000483293">
    <property type="component" value="Unassembled WGS sequence"/>
</dbReference>
<organism evidence="3 4">
    <name type="scientific">Bifidobacterium platyrrhinorum</name>
    <dbReference type="NCBI Taxonomy" id="2661628"/>
    <lineage>
        <taxon>Bacteria</taxon>
        <taxon>Bacillati</taxon>
        <taxon>Actinomycetota</taxon>
        <taxon>Actinomycetes</taxon>
        <taxon>Bifidobacteriales</taxon>
        <taxon>Bifidobacteriaceae</taxon>
        <taxon>Bifidobacterium</taxon>
    </lineage>
</organism>
<feature type="region of interest" description="Disordered" evidence="1">
    <location>
        <begin position="103"/>
        <end position="128"/>
    </location>
</feature>
<reference evidence="3 4" key="1">
    <citation type="submission" date="2019-10" db="EMBL/GenBank/DDBJ databases">
        <title>Bifidobacterium from non-human primates.</title>
        <authorList>
            <person name="Modesto M."/>
        </authorList>
    </citation>
    <scope>NUCLEOTIDE SEQUENCE [LARGE SCALE GENOMIC DNA]</scope>
    <source>
        <strain evidence="3 4">SMA15</strain>
    </source>
</reference>
<keyword evidence="2" id="KW-0472">Membrane</keyword>
<dbReference type="EMBL" id="WHZV01000004">
    <property type="protein sequence ID" value="NEG55233.1"/>
    <property type="molecule type" value="Genomic_DNA"/>
</dbReference>
<evidence type="ECO:0008006" key="5">
    <source>
        <dbReference type="Google" id="ProtNLM"/>
    </source>
</evidence>
<dbReference type="AlphaFoldDB" id="A0A6L9STX0"/>